<keyword evidence="2" id="KW-0274">FAD</keyword>
<dbReference type="GO" id="GO:0051301">
    <property type="term" value="P:cell division"/>
    <property type="evidence" value="ECO:0007669"/>
    <property type="project" value="UniProtKB-KW"/>
</dbReference>
<name>A0AA43KB73_9CYAN</name>
<dbReference type="InterPro" id="IPR016166">
    <property type="entry name" value="FAD-bd_PCMH"/>
</dbReference>
<comment type="cofactor">
    <cofactor evidence="2">
        <name>FAD</name>
        <dbReference type="ChEBI" id="CHEBI:57692"/>
    </cofactor>
</comment>
<dbReference type="Proteomes" id="UP001159387">
    <property type="component" value="Unassembled WGS sequence"/>
</dbReference>
<comment type="function">
    <text evidence="2">Cell wall formation.</text>
</comment>
<organism evidence="4 5">
    <name type="scientific">Chrysosporum bergii ANA360D</name>
    <dbReference type="NCBI Taxonomy" id="617107"/>
    <lineage>
        <taxon>Bacteria</taxon>
        <taxon>Bacillati</taxon>
        <taxon>Cyanobacteriota</taxon>
        <taxon>Cyanophyceae</taxon>
        <taxon>Nostocales</taxon>
        <taxon>Nodulariaceae</taxon>
        <taxon>Chrysosporum</taxon>
    </lineage>
</organism>
<comment type="catalytic activity">
    <reaction evidence="2">
        <text>UDP-N-acetyl-alpha-D-muramate + NADP(+) = UDP-N-acetyl-3-O-(1-carboxyvinyl)-alpha-D-glucosamine + NADPH + H(+)</text>
        <dbReference type="Rhea" id="RHEA:12248"/>
        <dbReference type="ChEBI" id="CHEBI:15378"/>
        <dbReference type="ChEBI" id="CHEBI:57783"/>
        <dbReference type="ChEBI" id="CHEBI:58349"/>
        <dbReference type="ChEBI" id="CHEBI:68483"/>
        <dbReference type="ChEBI" id="CHEBI:70757"/>
        <dbReference type="EC" id="1.3.1.98"/>
    </reaction>
</comment>
<dbReference type="GO" id="GO:0008360">
    <property type="term" value="P:regulation of cell shape"/>
    <property type="evidence" value="ECO:0007669"/>
    <property type="project" value="UniProtKB-KW"/>
</dbReference>
<keyword evidence="2" id="KW-0573">Peptidoglycan synthesis</keyword>
<dbReference type="Gene3D" id="3.30.465.10">
    <property type="match status" value="1"/>
</dbReference>
<comment type="subcellular location">
    <subcellularLocation>
        <location evidence="2">Cytoplasm</location>
    </subcellularLocation>
</comment>
<dbReference type="GO" id="GO:0008762">
    <property type="term" value="F:UDP-N-acetylmuramate dehydrogenase activity"/>
    <property type="evidence" value="ECO:0007669"/>
    <property type="project" value="UniProtKB-UniRule"/>
</dbReference>
<sequence>MVNIQSIVSNKLSSYRTTHYFKQYAEITSVDEFRQYCEWAKTNNVKVYILGNGSNTLFMSKSIKTLILKNKLPKYIQPLCEFKLEVSSTVLVMDILKYCQEQSWDAFYYLASVPATIGGALAMNAGRGRQYECTIYDFVESITFWQDGCIKTLANHEIERSYRKTIFIGTHEKIILSAVFKFSPMTANEKPLLQRLKWSKDHQDHSGPNCGTVFKSAYSPIMQLLKGLSCGKACFSRKTGNWILNKSESSMGIIILITIAKIIHFLSFQKIELEIITID</sequence>
<dbReference type="GO" id="GO:0009252">
    <property type="term" value="P:peptidoglycan biosynthetic process"/>
    <property type="evidence" value="ECO:0007669"/>
    <property type="project" value="UniProtKB-UniRule"/>
</dbReference>
<keyword evidence="1 2" id="KW-0560">Oxidoreductase</keyword>
<dbReference type="InterPro" id="IPR036318">
    <property type="entry name" value="FAD-bd_PCMH-like_sf"/>
</dbReference>
<dbReference type="HAMAP" id="MF_00037">
    <property type="entry name" value="MurB"/>
    <property type="match status" value="1"/>
</dbReference>
<dbReference type="EC" id="1.3.1.98" evidence="2"/>
<dbReference type="SUPFAM" id="SSF56194">
    <property type="entry name" value="Uridine diphospho-N-Acetylenolpyruvylglucosamine reductase, MurB, C-terminal domain"/>
    <property type="match status" value="1"/>
</dbReference>
<dbReference type="GO" id="GO:0071555">
    <property type="term" value="P:cell wall organization"/>
    <property type="evidence" value="ECO:0007669"/>
    <property type="project" value="UniProtKB-KW"/>
</dbReference>
<dbReference type="InterPro" id="IPR016167">
    <property type="entry name" value="FAD-bd_PCMH_sub1"/>
</dbReference>
<proteinExistence type="inferred from homology"/>
<accession>A0AA43KB73</accession>
<reference evidence="4 5" key="1">
    <citation type="journal article" date="2023" name="J. Phycol.">
        <title>Chrysosporum ovalisporum is synonymous with the true-branching cyanobacterium Umezakia natans (Nostocales/Aphanizomenonaceae).</title>
        <authorList>
            <person name="McGregor G.B."/>
            <person name="Sendall B.C."/>
            <person name="Niiyama Y."/>
            <person name="Tuji A."/>
            <person name="Willis A."/>
        </authorList>
    </citation>
    <scope>NUCLEOTIDE SEQUENCE [LARGE SCALE GENOMIC DNA]</scope>
    <source>
        <strain evidence="4 5">ANA360D</strain>
    </source>
</reference>
<dbReference type="SUPFAM" id="SSF56176">
    <property type="entry name" value="FAD-binding/transporter-associated domain-like"/>
    <property type="match status" value="1"/>
</dbReference>
<comment type="caution">
    <text evidence="2">Lacks conserved residue(s) required for the propagation of feature annotation.</text>
</comment>
<keyword evidence="2" id="KW-0963">Cytoplasm</keyword>
<dbReference type="InterPro" id="IPR016169">
    <property type="entry name" value="FAD-bd_PCMH_sub2"/>
</dbReference>
<dbReference type="PANTHER" id="PTHR21071">
    <property type="entry name" value="UDP-N-ACETYLENOLPYRUVOYLGLUCOSAMINE REDUCTASE"/>
    <property type="match status" value="1"/>
</dbReference>
<keyword evidence="2" id="KW-0132">Cell division</keyword>
<evidence type="ECO:0000256" key="2">
    <source>
        <dbReference type="HAMAP-Rule" id="MF_00037"/>
    </source>
</evidence>
<comment type="pathway">
    <text evidence="2">Cell wall biogenesis; peptidoglycan biosynthesis.</text>
</comment>
<dbReference type="PROSITE" id="PS51387">
    <property type="entry name" value="FAD_PCMH"/>
    <property type="match status" value="1"/>
</dbReference>
<dbReference type="InterPro" id="IPR006094">
    <property type="entry name" value="Oxid_FAD_bind_N"/>
</dbReference>
<dbReference type="GO" id="GO:0005829">
    <property type="term" value="C:cytosol"/>
    <property type="evidence" value="ECO:0007669"/>
    <property type="project" value="TreeGrafter"/>
</dbReference>
<evidence type="ECO:0000313" key="4">
    <source>
        <dbReference type="EMBL" id="MDH6060119.1"/>
    </source>
</evidence>
<evidence type="ECO:0000256" key="1">
    <source>
        <dbReference type="ARBA" id="ARBA00023002"/>
    </source>
</evidence>
<keyword evidence="2" id="KW-0521">NADP</keyword>
<dbReference type="InterPro" id="IPR036635">
    <property type="entry name" value="MurB_C_sf"/>
</dbReference>
<protein>
    <recommendedName>
        <fullName evidence="2">UDP-N-acetylenolpyruvoylglucosamine reductase</fullName>
        <ecNumber evidence="2">1.3.1.98</ecNumber>
    </recommendedName>
    <alternativeName>
        <fullName evidence="2">UDP-N-acetylmuramate dehydrogenase</fullName>
    </alternativeName>
</protein>
<comment type="caution">
    <text evidence="4">The sequence shown here is derived from an EMBL/GenBank/DDBJ whole genome shotgun (WGS) entry which is preliminary data.</text>
</comment>
<evidence type="ECO:0000259" key="3">
    <source>
        <dbReference type="PROSITE" id="PS51387"/>
    </source>
</evidence>
<keyword evidence="2" id="KW-0133">Cell shape</keyword>
<dbReference type="InterPro" id="IPR003170">
    <property type="entry name" value="MurB"/>
</dbReference>
<dbReference type="EMBL" id="JANQDH010000043">
    <property type="protein sequence ID" value="MDH6060119.1"/>
    <property type="molecule type" value="Genomic_DNA"/>
</dbReference>
<keyword evidence="2" id="KW-0131">Cell cycle</keyword>
<dbReference type="RefSeq" id="WP_280654131.1">
    <property type="nucleotide sequence ID" value="NZ_JANQDH010000043.1"/>
</dbReference>
<dbReference type="Gene3D" id="3.30.43.10">
    <property type="entry name" value="Uridine Diphospho-n-acetylenolpyruvylglucosamine Reductase, domain 2"/>
    <property type="match status" value="1"/>
</dbReference>
<dbReference type="AlphaFoldDB" id="A0AA43KB73"/>
<feature type="active site" evidence="2">
    <location>
        <position position="163"/>
    </location>
</feature>
<evidence type="ECO:0000313" key="5">
    <source>
        <dbReference type="Proteomes" id="UP001159387"/>
    </source>
</evidence>
<keyword evidence="2" id="KW-0961">Cell wall biogenesis/degradation</keyword>
<keyword evidence="5" id="KW-1185">Reference proteome</keyword>
<dbReference type="PANTHER" id="PTHR21071:SF4">
    <property type="entry name" value="UDP-N-ACETYLENOLPYRUVOYLGLUCOSAMINE REDUCTASE"/>
    <property type="match status" value="1"/>
</dbReference>
<gene>
    <name evidence="2" type="primary">murB</name>
    <name evidence="4" type="ORF">NWP17_06650</name>
</gene>
<keyword evidence="2" id="KW-0285">Flavoprotein</keyword>
<feature type="domain" description="FAD-binding PCMH-type" evidence="3">
    <location>
        <begin position="17"/>
        <end position="185"/>
    </location>
</feature>
<comment type="similarity">
    <text evidence="2">Belongs to the MurB family.</text>
</comment>
<dbReference type="Pfam" id="PF01565">
    <property type="entry name" value="FAD_binding_4"/>
    <property type="match status" value="1"/>
</dbReference>
<dbReference type="GO" id="GO:0071949">
    <property type="term" value="F:FAD binding"/>
    <property type="evidence" value="ECO:0007669"/>
    <property type="project" value="InterPro"/>
</dbReference>